<keyword evidence="1" id="KW-1133">Transmembrane helix</keyword>
<evidence type="ECO:0000313" key="3">
    <source>
        <dbReference type="Proteomes" id="UP000228495"/>
    </source>
</evidence>
<dbReference type="EMBL" id="PCSU01000016">
    <property type="protein sequence ID" value="PIP56777.1"/>
    <property type="molecule type" value="Genomic_DNA"/>
</dbReference>
<organism evidence="2 3">
    <name type="scientific">candidate division WWE3 bacterium CG22_combo_CG10-13_8_21_14_all_39_12</name>
    <dbReference type="NCBI Taxonomy" id="1975094"/>
    <lineage>
        <taxon>Bacteria</taxon>
        <taxon>Katanobacteria</taxon>
    </lineage>
</organism>
<reference evidence="2 3" key="1">
    <citation type="submission" date="2017-09" db="EMBL/GenBank/DDBJ databases">
        <title>Depth-based differentiation of microbial function through sediment-hosted aquifers and enrichment of novel symbionts in the deep terrestrial subsurface.</title>
        <authorList>
            <person name="Probst A.J."/>
            <person name="Ladd B."/>
            <person name="Jarett J.K."/>
            <person name="Geller-Mcgrath D.E."/>
            <person name="Sieber C.M."/>
            <person name="Emerson J.B."/>
            <person name="Anantharaman K."/>
            <person name="Thomas B.C."/>
            <person name="Malmstrom R."/>
            <person name="Stieglmeier M."/>
            <person name="Klingl A."/>
            <person name="Woyke T."/>
            <person name="Ryan C.M."/>
            <person name="Banfield J.F."/>
        </authorList>
    </citation>
    <scope>NUCLEOTIDE SEQUENCE [LARGE SCALE GENOMIC DNA]</scope>
    <source>
        <strain evidence="2">CG22_combo_CG10-13_8_21_14_all_39_12</strain>
    </source>
</reference>
<comment type="caution">
    <text evidence="2">The sequence shown here is derived from an EMBL/GenBank/DDBJ whole genome shotgun (WGS) entry which is preliminary data.</text>
</comment>
<dbReference type="Gene3D" id="3.30.70.60">
    <property type="match status" value="1"/>
</dbReference>
<proteinExistence type="predicted"/>
<dbReference type="AlphaFoldDB" id="A0A2H0BGH8"/>
<evidence type="ECO:0000256" key="1">
    <source>
        <dbReference type="SAM" id="Phobius"/>
    </source>
</evidence>
<name>A0A2H0BGH8_UNCKA</name>
<dbReference type="Proteomes" id="UP000228495">
    <property type="component" value="Unassembled WGS sequence"/>
</dbReference>
<keyword evidence="1" id="KW-0472">Membrane</keyword>
<gene>
    <name evidence="2" type="ORF">COX05_01240</name>
</gene>
<evidence type="ECO:0000313" key="2">
    <source>
        <dbReference type="EMBL" id="PIP56777.1"/>
    </source>
</evidence>
<accession>A0A2H0BGH8</accession>
<feature type="transmembrane region" description="Helical" evidence="1">
    <location>
        <begin position="21"/>
        <end position="43"/>
    </location>
</feature>
<keyword evidence="1" id="KW-0812">Transmembrane</keyword>
<sequence length="230" mass="23946">MNGYSLRIGKVNLEDTRTRQYVGVGATVLWLVLLIIIGLIPAIQSALSAQSLIVSEKATESALVSNVAKIKQAQQLILQAKESEALVTSAVPFTKKSITAVNEIDLMTAKHGLAIDNLAIVDAGSSSSKNETQSKTDSVDGLVAIGFTLGVNGSYEGIRDLIKEFESLPRLIKLTSIDIGLSSLNSRSSGSSSSSDNGVPVGKLSASILGSFYYNPAGDSGIVSSGEAGQ</sequence>
<dbReference type="InterPro" id="IPR014717">
    <property type="entry name" value="Transl_elong_EF1B/ribsomal_bS6"/>
</dbReference>
<protein>
    <submittedName>
        <fullName evidence="2">Uncharacterized protein</fullName>
    </submittedName>
</protein>